<dbReference type="AlphaFoldDB" id="H5SSY0"/>
<name>H5SSY0_ACEAU</name>
<reference evidence="1" key="2">
    <citation type="journal article" date="2012" name="PLoS ONE">
        <title>A Deeply Branching Thermophilic Bacterium with an Ancient Acetyl-CoA Pathway Dominates a Subsurface Ecosystem.</title>
        <authorList>
            <person name="Takami H."/>
            <person name="Noguchi H."/>
            <person name="Takaki Y."/>
            <person name="Uchiyama I."/>
            <person name="Toyoda A."/>
            <person name="Nishi S."/>
            <person name="Chee G.-J."/>
            <person name="Arai W."/>
            <person name="Nunoura T."/>
            <person name="Itoh T."/>
            <person name="Hattori M."/>
            <person name="Takai K."/>
        </authorList>
    </citation>
    <scope>NUCLEOTIDE SEQUENCE</scope>
</reference>
<gene>
    <name evidence="1" type="ORF">HGMM_OP3C421</name>
</gene>
<organism evidence="1">
    <name type="scientific">Acetithermum autotrophicum</name>
    <dbReference type="NCBI Taxonomy" id="1446466"/>
    <lineage>
        <taxon>Bacteria</taxon>
        <taxon>Candidatus Bipolaricaulota</taxon>
        <taxon>Candidatus Acetithermum</taxon>
    </lineage>
</organism>
<evidence type="ECO:0000313" key="1">
    <source>
        <dbReference type="EMBL" id="BAL59266.1"/>
    </source>
</evidence>
<protein>
    <submittedName>
        <fullName evidence="1">Hypothetical conserved protein</fullName>
    </submittedName>
</protein>
<accession>H5SSY0</accession>
<reference evidence="1" key="1">
    <citation type="journal article" date="2005" name="Environ. Microbiol.">
        <title>Genetic and functional properties of uncultivated thermophilic crenarchaeotes from a subsurface gold mine as revealed by analysis of genome fragments.</title>
        <authorList>
            <person name="Nunoura T."/>
            <person name="Hirayama H."/>
            <person name="Takami H."/>
            <person name="Oida H."/>
            <person name="Nishi S."/>
            <person name="Shimamura S."/>
            <person name="Suzuki Y."/>
            <person name="Inagaki F."/>
            <person name="Takai K."/>
            <person name="Nealson K.H."/>
            <person name="Horikoshi K."/>
        </authorList>
    </citation>
    <scope>NUCLEOTIDE SEQUENCE</scope>
</reference>
<proteinExistence type="predicted"/>
<sequence length="86" mass="9716">MITRHDVARQVIAYLQHQVSLAELVAWAEQALLESDLDERDLDLVRESLARLGVADVRAFGLSWEECEQLLARLGYKVNVQVVPVS</sequence>
<dbReference type="EMBL" id="AP011802">
    <property type="protein sequence ID" value="BAL59266.1"/>
    <property type="molecule type" value="Genomic_DNA"/>
</dbReference>